<evidence type="ECO:0000256" key="6">
    <source>
        <dbReference type="ARBA" id="ARBA00022895"/>
    </source>
</evidence>
<feature type="domain" description="Telomeric single stranded DNA binding POT1/Cdc13" evidence="10">
    <location>
        <begin position="11"/>
        <end position="146"/>
    </location>
</feature>
<dbReference type="Ensembl" id="ENSCINT00000027373.2">
    <property type="protein sequence ID" value="ENSCINP00000027127.2"/>
    <property type="gene ID" value="ENSCING00000001453.3"/>
</dbReference>
<keyword evidence="7" id="KW-0238">DNA-binding</keyword>
<feature type="compositionally biased region" description="Pro residues" evidence="9">
    <location>
        <begin position="364"/>
        <end position="373"/>
    </location>
</feature>
<feature type="compositionally biased region" description="Polar residues" evidence="9">
    <location>
        <begin position="401"/>
        <end position="410"/>
    </location>
</feature>
<dbReference type="Pfam" id="PF02765">
    <property type="entry name" value="POT1"/>
    <property type="match status" value="1"/>
</dbReference>
<keyword evidence="6" id="KW-0779">Telomere</keyword>
<dbReference type="GO" id="GO:0098505">
    <property type="term" value="F:G-rich strand telomeric DNA binding"/>
    <property type="evidence" value="ECO:0000318"/>
    <property type="project" value="GO_Central"/>
</dbReference>
<proteinExistence type="inferred from homology"/>
<keyword evidence="12" id="KW-1185">Reference proteome</keyword>
<evidence type="ECO:0000256" key="2">
    <source>
        <dbReference type="ARBA" id="ARBA00004574"/>
    </source>
</evidence>
<evidence type="ECO:0000313" key="12">
    <source>
        <dbReference type="Proteomes" id="UP000008144"/>
    </source>
</evidence>
<dbReference type="InterPro" id="IPR012340">
    <property type="entry name" value="NA-bd_OB-fold"/>
</dbReference>
<dbReference type="SMART" id="SM00976">
    <property type="entry name" value="Telo_bind"/>
    <property type="match status" value="1"/>
</dbReference>
<dbReference type="STRING" id="7719.ENSCINP00000027127"/>
<keyword evidence="5" id="KW-0158">Chromosome</keyword>
<reference evidence="12" key="1">
    <citation type="journal article" date="2002" name="Science">
        <title>The draft genome of Ciona intestinalis: insights into chordate and vertebrate origins.</title>
        <authorList>
            <person name="Dehal P."/>
            <person name="Satou Y."/>
            <person name="Campbell R.K."/>
            <person name="Chapman J."/>
            <person name="Degnan B."/>
            <person name="De Tomaso A."/>
            <person name="Davidson B."/>
            <person name="Di Gregorio A."/>
            <person name="Gelpke M."/>
            <person name="Goodstein D.M."/>
            <person name="Harafuji N."/>
            <person name="Hastings K.E."/>
            <person name="Ho I."/>
            <person name="Hotta K."/>
            <person name="Huang W."/>
            <person name="Kawashima T."/>
            <person name="Lemaire P."/>
            <person name="Martinez D."/>
            <person name="Meinertzhagen I.A."/>
            <person name="Necula S."/>
            <person name="Nonaka M."/>
            <person name="Putnam N."/>
            <person name="Rash S."/>
            <person name="Saiga H."/>
            <person name="Satake M."/>
            <person name="Terry A."/>
            <person name="Yamada L."/>
            <person name="Wang H.G."/>
            <person name="Awazu S."/>
            <person name="Azumi K."/>
            <person name="Boore J."/>
            <person name="Branno M."/>
            <person name="Chin-Bow S."/>
            <person name="DeSantis R."/>
            <person name="Doyle S."/>
            <person name="Francino P."/>
            <person name="Keys D.N."/>
            <person name="Haga S."/>
            <person name="Hayashi H."/>
            <person name="Hino K."/>
            <person name="Imai K.S."/>
            <person name="Inaba K."/>
            <person name="Kano S."/>
            <person name="Kobayashi K."/>
            <person name="Kobayashi M."/>
            <person name="Lee B.I."/>
            <person name="Makabe K.W."/>
            <person name="Manohar C."/>
            <person name="Matassi G."/>
            <person name="Medina M."/>
            <person name="Mochizuki Y."/>
            <person name="Mount S."/>
            <person name="Morishita T."/>
            <person name="Miura S."/>
            <person name="Nakayama A."/>
            <person name="Nishizaka S."/>
            <person name="Nomoto H."/>
            <person name="Ohta F."/>
            <person name="Oishi K."/>
            <person name="Rigoutsos I."/>
            <person name="Sano M."/>
            <person name="Sasaki A."/>
            <person name="Sasakura Y."/>
            <person name="Shoguchi E."/>
            <person name="Shin-i T."/>
            <person name="Spagnuolo A."/>
            <person name="Stainier D."/>
            <person name="Suzuki M.M."/>
            <person name="Tassy O."/>
            <person name="Takatori N."/>
            <person name="Tokuoka M."/>
            <person name="Yagi K."/>
            <person name="Yoshizaki F."/>
            <person name="Wada S."/>
            <person name="Zhang C."/>
            <person name="Hyatt P.D."/>
            <person name="Larimer F."/>
            <person name="Detter C."/>
            <person name="Doggett N."/>
            <person name="Glavina T."/>
            <person name="Hawkins T."/>
            <person name="Richardson P."/>
            <person name="Lucas S."/>
            <person name="Kohara Y."/>
            <person name="Levine M."/>
            <person name="Satoh N."/>
            <person name="Rokhsar D.S."/>
        </authorList>
    </citation>
    <scope>NUCLEOTIDE SEQUENCE [LARGE SCALE GENOMIC DNA]</scope>
</reference>
<dbReference type="Gene3D" id="2.40.50.140">
    <property type="entry name" value="Nucleic acid-binding proteins"/>
    <property type="match status" value="2"/>
</dbReference>
<feature type="region of interest" description="Disordered" evidence="9">
    <location>
        <begin position="303"/>
        <end position="337"/>
    </location>
</feature>
<dbReference type="GO" id="GO:0010521">
    <property type="term" value="F:telomerase inhibitor activity"/>
    <property type="evidence" value="ECO:0000318"/>
    <property type="project" value="GO_Central"/>
</dbReference>
<dbReference type="InterPro" id="IPR011564">
    <property type="entry name" value="Telomer_end-bd_POT1/Cdc13"/>
</dbReference>
<feature type="compositionally biased region" description="Low complexity" evidence="9">
    <location>
        <begin position="315"/>
        <end position="331"/>
    </location>
</feature>
<protein>
    <recommendedName>
        <fullName evidence="4">Protection of telomeres protein 1</fullName>
    </recommendedName>
</protein>
<comment type="similarity">
    <text evidence="3">Belongs to the telombin family.</text>
</comment>
<dbReference type="HOGENOM" id="CLU_517371_0_0_1"/>
<feature type="compositionally biased region" description="Low complexity" evidence="9">
    <location>
        <begin position="495"/>
        <end position="504"/>
    </location>
</feature>
<dbReference type="AlphaFoldDB" id="F6VBZ6"/>
<dbReference type="GO" id="GO:0000783">
    <property type="term" value="C:nuclear telomere cap complex"/>
    <property type="evidence" value="ECO:0000318"/>
    <property type="project" value="GO_Central"/>
</dbReference>
<dbReference type="GO" id="GO:0016233">
    <property type="term" value="P:telomere capping"/>
    <property type="evidence" value="ECO:0000318"/>
    <property type="project" value="GO_Central"/>
</dbReference>
<feature type="region of interest" description="Disordered" evidence="9">
    <location>
        <begin position="353"/>
        <end position="462"/>
    </location>
</feature>
<evidence type="ECO:0000256" key="9">
    <source>
        <dbReference type="SAM" id="MobiDB-lite"/>
    </source>
</evidence>
<dbReference type="GO" id="GO:0032210">
    <property type="term" value="P:regulation of telomere maintenance via telomerase"/>
    <property type="evidence" value="ECO:0000318"/>
    <property type="project" value="GO_Central"/>
</dbReference>
<dbReference type="PANTHER" id="PTHR14513">
    <property type="entry name" value="PROTECTION OF TELOMERES 1"/>
    <property type="match status" value="1"/>
</dbReference>
<evidence type="ECO:0000256" key="5">
    <source>
        <dbReference type="ARBA" id="ARBA00022454"/>
    </source>
</evidence>
<keyword evidence="8" id="KW-0539">Nucleus</keyword>
<evidence type="ECO:0000256" key="1">
    <source>
        <dbReference type="ARBA" id="ARBA00004123"/>
    </source>
</evidence>
<evidence type="ECO:0000256" key="8">
    <source>
        <dbReference type="ARBA" id="ARBA00023242"/>
    </source>
</evidence>
<name>F6VBZ6_CIOIN</name>
<feature type="region of interest" description="Disordered" evidence="9">
    <location>
        <begin position="492"/>
        <end position="527"/>
    </location>
</feature>
<evidence type="ECO:0000313" key="11">
    <source>
        <dbReference type="Ensembl" id="ENSCINP00000027127.2"/>
    </source>
</evidence>
<dbReference type="GeneTree" id="ENSGT00390000018285"/>
<feature type="compositionally biased region" description="Polar residues" evidence="9">
    <location>
        <begin position="441"/>
        <end position="458"/>
    </location>
</feature>
<evidence type="ECO:0000259" key="10">
    <source>
        <dbReference type="SMART" id="SM00976"/>
    </source>
</evidence>
<dbReference type="PANTHER" id="PTHR14513:SF0">
    <property type="entry name" value="PROTECTION OF TELOMERES PROTEIN 1"/>
    <property type="match status" value="1"/>
</dbReference>
<dbReference type="Proteomes" id="UP000008144">
    <property type="component" value="Unassembled WGS sequence"/>
</dbReference>
<sequence>MASARTPEYTYHSLKEVHENYQSYNQCNVYGVISDCFPVRKSRGKDYFCILRIIDESYSNGEGIKVSLFAPLAHSLPEVDQWDIIRLHRLKPSTYLGDLTFLSTKGWSFVMWPHNEDVNNGKSISENCTIHESDKERVRELRKWIFKSKVGPSKDISVSPTIQITDIKMNVYFNIKCQVVGMACIKDSLTILKVWDGTSPPTNISPIPCEDVEMVHLPTLPQISHLCIDMCVYDNHVDTLTQLHIAPGSHILITNLHAQQKSTAPLHIELYLHGGVVHNRGITLLDTNDQLKGDLQSTLGKFTNVQMSSKTPHPSGTTNTTNTSSSSGSSSLSVDASPVQLKKVEMLNPKLQQQERKYDELEPPVIPPTPPKVVSPTRGSPSLSRAKRPTIAKSMEHTKQSRSIGESSKSADGGVTPGSSKEQGSSKGQGSHKGQGRSTIEMKQNVGNSKISGTTNPPNDFVGISLERNISLADDNDSCEIEVSNVRSLCDVTEKQSSSISNKNKQTENSGKIFLQKSQKNAEFKEP</sequence>
<feature type="compositionally biased region" description="Polar residues" evidence="9">
    <location>
        <begin position="303"/>
        <end position="314"/>
    </location>
</feature>
<dbReference type="InParanoid" id="F6VBZ6"/>
<dbReference type="InterPro" id="IPR028389">
    <property type="entry name" value="POT1"/>
</dbReference>
<dbReference type="Pfam" id="PF16686">
    <property type="entry name" value="POT1PC"/>
    <property type="match status" value="1"/>
</dbReference>
<dbReference type="InterPro" id="IPR032042">
    <property type="entry name" value="POT1PC"/>
</dbReference>
<evidence type="ECO:0000256" key="4">
    <source>
        <dbReference type="ARBA" id="ARBA00015253"/>
    </source>
</evidence>
<comment type="subcellular location">
    <subcellularLocation>
        <location evidence="2">Chromosome</location>
        <location evidence="2">Telomere</location>
    </subcellularLocation>
    <subcellularLocation>
        <location evidence="1">Nucleus</location>
    </subcellularLocation>
</comment>
<accession>F6VBZ6</accession>
<evidence type="ECO:0000256" key="7">
    <source>
        <dbReference type="ARBA" id="ARBA00023125"/>
    </source>
</evidence>
<evidence type="ECO:0000256" key="3">
    <source>
        <dbReference type="ARBA" id="ARBA00008442"/>
    </source>
</evidence>
<dbReference type="SUPFAM" id="SSF50249">
    <property type="entry name" value="Nucleic acid-binding proteins"/>
    <property type="match status" value="2"/>
</dbReference>
<organism evidence="11 12">
    <name type="scientific">Ciona intestinalis</name>
    <name type="common">Transparent sea squirt</name>
    <name type="synonym">Ascidia intestinalis</name>
    <dbReference type="NCBI Taxonomy" id="7719"/>
    <lineage>
        <taxon>Eukaryota</taxon>
        <taxon>Metazoa</taxon>
        <taxon>Chordata</taxon>
        <taxon>Tunicata</taxon>
        <taxon>Ascidiacea</taxon>
        <taxon>Phlebobranchia</taxon>
        <taxon>Cionidae</taxon>
        <taxon>Ciona</taxon>
    </lineage>
</organism>
<reference evidence="11" key="3">
    <citation type="submission" date="2025-09" db="UniProtKB">
        <authorList>
            <consortium name="Ensembl"/>
        </authorList>
    </citation>
    <scope>IDENTIFICATION</scope>
</reference>
<reference evidence="11" key="2">
    <citation type="submission" date="2025-08" db="UniProtKB">
        <authorList>
            <consortium name="Ensembl"/>
        </authorList>
    </citation>
    <scope>IDENTIFICATION</scope>
</reference>
<feature type="compositionally biased region" description="Low complexity" evidence="9">
    <location>
        <begin position="418"/>
        <end position="429"/>
    </location>
</feature>
<dbReference type="CDD" id="cd04497">
    <property type="entry name" value="hPOT1_OB1_like"/>
    <property type="match status" value="1"/>
</dbReference>